<dbReference type="PANTHER" id="PTHR10133">
    <property type="entry name" value="DNA POLYMERASE I"/>
    <property type="match status" value="1"/>
</dbReference>
<dbReference type="GO" id="GO:0003887">
    <property type="term" value="F:DNA-directed DNA polymerase activity"/>
    <property type="evidence" value="ECO:0007669"/>
    <property type="project" value="InterPro"/>
</dbReference>
<dbReference type="GO" id="GO:0006261">
    <property type="term" value="P:DNA-templated DNA replication"/>
    <property type="evidence" value="ECO:0007669"/>
    <property type="project" value="InterPro"/>
</dbReference>
<evidence type="ECO:0000256" key="1">
    <source>
        <dbReference type="ARBA" id="ARBA00022705"/>
    </source>
</evidence>
<accession>A0A345KTS6</accession>
<protein>
    <submittedName>
        <fullName evidence="5">DNA polymerase I</fullName>
    </submittedName>
</protein>
<dbReference type="PANTHER" id="PTHR10133:SF27">
    <property type="entry name" value="DNA POLYMERASE NU"/>
    <property type="match status" value="1"/>
</dbReference>
<feature type="region of interest" description="Disordered" evidence="3">
    <location>
        <begin position="346"/>
        <end position="370"/>
    </location>
</feature>
<name>A0A345KTS6_9CAUD</name>
<feature type="compositionally biased region" description="Polar residues" evidence="3">
    <location>
        <begin position="346"/>
        <end position="366"/>
    </location>
</feature>
<evidence type="ECO:0000256" key="3">
    <source>
        <dbReference type="SAM" id="MobiDB-lite"/>
    </source>
</evidence>
<dbReference type="EMBL" id="MH479922">
    <property type="protein sequence ID" value="AXH46428.1"/>
    <property type="molecule type" value="Genomic_DNA"/>
</dbReference>
<feature type="domain" description="DNA-directed DNA polymerase family A palm" evidence="4">
    <location>
        <begin position="369"/>
        <end position="578"/>
    </location>
</feature>
<dbReference type="Pfam" id="PF00476">
    <property type="entry name" value="DNA_pol_A"/>
    <property type="match status" value="1"/>
</dbReference>
<dbReference type="Pfam" id="PF01612">
    <property type="entry name" value="DNA_pol_A_exo1"/>
    <property type="match status" value="1"/>
</dbReference>
<sequence length="621" mass="71921">MQFMITDDWTDVQEYLDLTDDIVYFDIETTSLFYDKGQLLCIAFAPLDRKDVLVWWPRRQADIRKLRIRKGAAHNSPFDATWLERDGARVRVIWDTMFMAHLIDENRTVGLDDLGHRILRYGKEEIDVTQFPDWFGKRWEDRVHIPRSQWKARKAEVSRYVAKDVVIGRDLLKWQKQYIRKNLRPGENPVYVMQQIMLPAVKPLKMMEANQMPVRLGLVKKTKERVQAEIAAIEEQLDKSVPDKERWPDFLKKSKVNWGNTNWTKWWLYVYQGAKCPAVGKPTKTWPDGAPSLSAENLGKIDHPAARLLIKRSTLYKQLTGFLVPIEERTVNGRISTSFNLTGTVTGRLSSSSPGKEQPGLNSQQIPRDKATRNLFGERGRAWIEVDFGQLELRVAAVMSGDKTMLSIFERDEDIHTYMALKLVHGKEMTKEHRSLAKGVNFGFIYGMREKHFADYVFENYGVTINPKDAGKFRAEFFENFSSLEDWYRKQRREAIEYGGVHNEFGRFRHLPKVYDSDFWVQENAFRQAINSPVQSTGSDFMLLSLAKLARDARMSLWDAQLITTVHDSVCLTAPYKNARKVGRLVKQTLEAADANLKRKFFLKADVTISRCWGGEALAEF</sequence>
<proteinExistence type="predicted"/>
<evidence type="ECO:0000313" key="5">
    <source>
        <dbReference type="EMBL" id="AXH46428.1"/>
    </source>
</evidence>
<dbReference type="InterPro" id="IPR001098">
    <property type="entry name" value="DNA-dir_DNA_pol_A_palm_dom"/>
</dbReference>
<keyword evidence="1" id="KW-0235">DNA replication</keyword>
<dbReference type="Proteomes" id="UP000258941">
    <property type="component" value="Segment"/>
</dbReference>
<dbReference type="Gene3D" id="1.20.1060.10">
    <property type="entry name" value="Taq DNA Polymerase, Chain T, domain 4"/>
    <property type="match status" value="1"/>
</dbReference>
<dbReference type="GO" id="GO:0003677">
    <property type="term" value="F:DNA binding"/>
    <property type="evidence" value="ECO:0007669"/>
    <property type="project" value="InterPro"/>
</dbReference>
<dbReference type="InterPro" id="IPR036397">
    <property type="entry name" value="RNaseH_sf"/>
</dbReference>
<evidence type="ECO:0000313" key="6">
    <source>
        <dbReference type="Proteomes" id="UP000258941"/>
    </source>
</evidence>
<dbReference type="InterPro" id="IPR002298">
    <property type="entry name" value="DNA_polymerase_A"/>
</dbReference>
<dbReference type="SMART" id="SM00482">
    <property type="entry name" value="POLAc"/>
    <property type="match status" value="1"/>
</dbReference>
<evidence type="ECO:0000259" key="4">
    <source>
        <dbReference type="SMART" id="SM00482"/>
    </source>
</evidence>
<organism evidence="5 6">
    <name type="scientific">Microbacterium phage Redfield</name>
    <dbReference type="NCBI Taxonomy" id="2250399"/>
    <lineage>
        <taxon>Viruses</taxon>
        <taxon>Duplodnaviria</taxon>
        <taxon>Heunggongvirae</taxon>
        <taxon>Uroviricota</taxon>
        <taxon>Caudoviricetes</taxon>
        <taxon>Ilzatvirus</taxon>
        <taxon>Ilzatvirus hamlet</taxon>
    </lineage>
</organism>
<dbReference type="SUPFAM" id="SSF56672">
    <property type="entry name" value="DNA/RNA polymerases"/>
    <property type="match status" value="1"/>
</dbReference>
<dbReference type="GO" id="GO:0039693">
    <property type="term" value="P:viral DNA genome replication"/>
    <property type="evidence" value="ECO:0007669"/>
    <property type="project" value="UniProtKB-KW"/>
</dbReference>
<dbReference type="SUPFAM" id="SSF53098">
    <property type="entry name" value="Ribonuclease H-like"/>
    <property type="match status" value="1"/>
</dbReference>
<dbReference type="GO" id="GO:0008408">
    <property type="term" value="F:3'-5' exonuclease activity"/>
    <property type="evidence" value="ECO:0007669"/>
    <property type="project" value="InterPro"/>
</dbReference>
<dbReference type="Gene3D" id="3.30.420.10">
    <property type="entry name" value="Ribonuclease H-like superfamily/Ribonuclease H"/>
    <property type="match status" value="1"/>
</dbReference>
<dbReference type="GO" id="GO:0006302">
    <property type="term" value="P:double-strand break repair"/>
    <property type="evidence" value="ECO:0007669"/>
    <property type="project" value="TreeGrafter"/>
</dbReference>
<gene>
    <name evidence="5" type="primary">38</name>
    <name evidence="5" type="ORF">SEA_REDFIELD_38</name>
</gene>
<reference evidence="5 6" key="1">
    <citation type="submission" date="2018-06" db="EMBL/GenBank/DDBJ databases">
        <authorList>
            <person name="Hrach V.L."/>
            <person name="Butela K.A."/>
            <person name="Garlena R.A."/>
            <person name="Russell D.A."/>
            <person name="Pope W.H."/>
            <person name="Jacobs-Sera D."/>
            <person name="Hatfull G.F."/>
        </authorList>
    </citation>
    <scope>NUCLEOTIDE SEQUENCE [LARGE SCALE GENOMIC DNA]</scope>
</reference>
<dbReference type="InterPro" id="IPR002562">
    <property type="entry name" value="3'-5'_exonuclease_dom"/>
</dbReference>
<dbReference type="InterPro" id="IPR043502">
    <property type="entry name" value="DNA/RNA_pol_sf"/>
</dbReference>
<evidence type="ECO:0000256" key="2">
    <source>
        <dbReference type="ARBA" id="ARBA00023109"/>
    </source>
</evidence>
<dbReference type="Gene3D" id="1.10.150.20">
    <property type="entry name" value="5' to 3' exonuclease, C-terminal subdomain"/>
    <property type="match status" value="1"/>
</dbReference>
<dbReference type="InterPro" id="IPR012337">
    <property type="entry name" value="RNaseH-like_sf"/>
</dbReference>
<dbReference type="Gene3D" id="3.30.70.370">
    <property type="match status" value="1"/>
</dbReference>
<keyword evidence="2" id="KW-1194">Viral DNA replication</keyword>
<dbReference type="PRINTS" id="PR00868">
    <property type="entry name" value="DNAPOLI"/>
</dbReference>